<dbReference type="InParanoid" id="A0A7R8UVA4"/>
<dbReference type="OrthoDB" id="207378at2759"/>
<dbReference type="InterPro" id="IPR052728">
    <property type="entry name" value="O2_lipid_transport_reg"/>
</dbReference>
<dbReference type="PANTHER" id="PTHR11161">
    <property type="entry name" value="O-ACYLTRANSFERASE"/>
    <property type="match status" value="1"/>
</dbReference>
<reference evidence="4 5" key="1">
    <citation type="submission" date="2020-11" db="EMBL/GenBank/DDBJ databases">
        <authorList>
            <person name="Wallbank WR R."/>
            <person name="Pardo Diaz C."/>
            <person name="Kozak K."/>
            <person name="Martin S."/>
            <person name="Jiggins C."/>
            <person name="Moest M."/>
            <person name="Warren A I."/>
            <person name="Generalovic N T."/>
            <person name="Byers J.R.P. K."/>
            <person name="Montejo-Kovacevich G."/>
            <person name="Yen C E."/>
        </authorList>
    </citation>
    <scope>NUCLEOTIDE SEQUENCE [LARGE SCALE GENOMIC DNA]</scope>
</reference>
<gene>
    <name evidence="4" type="ORF">HERILL_LOCUS10422</name>
</gene>
<protein>
    <recommendedName>
        <fullName evidence="3">Nose resistant-to-fluoxetine protein N-terminal domain-containing protein</fullName>
    </recommendedName>
</protein>
<accession>A0A7R8UVA4</accession>
<sequence length="877" mass="100668">MLLVLYPKDQTQCTMTLPSVVIIVWTFTLTAWAYSVTLETTTIKSQYGNYSSKFMDSSVRKLGRQKASGTLVKSGPVLGESISGYPARIDFNVDDFEDLSDNFKKGDVNIEEVGVLKNVQLLSSTLEPNPLPRVFLGNNDSNYHIFKVSKSPKQKMKNFDATKKEELHKHIAFRFNSFETPNFNVPNVSGVNDTDFKGFEVLTNMYNHYHWQPTEIRSKVSVACGVELYAYFSALNNNAEWAQKAYDSSGRYRGQFLYGNDLWLGEKIFCDEINHHTTEMEREQFFFSFFVARILIKSNSVVREPQVLNLGECLPKSCTTKDVKSILDLDPYAYMLNGGSSSERVTILDVRRVPGNFAVWNDKGFYILSFSFLLIFITAIISTLYENKLEQKSKAEIKGPRQNVENHDPENGKVFELFQMQTPTQIGNNNNNSELESNKSKFGGNEENPLPEPNKETSNSWRKLGVATQILLCFSLRSNMKAIFVQNHRNEKLLSSMHGMRVISLLWTILVHTYIFVFNIGENRYRRTITERSFTYQLIGNATFSVDTFFFISGLLVTYLFLKEDKTIEKSTTTFAKNGALKAVILLSYRYIRLTPAYLFVIFFNKISMEYILNASVFTPSLIDYPACAKYWWRNILYINNWYPFNEFCLHWSWYLANDMQLYIMAIILLIVSKRYFKWSVSILLAILCTSWATSGVVSLHCNYIYKVAKPFESFDILYDKPWQRAGSYIVGMITGYVVHVVRIKPRIPFVVNVGLWLCTMSIFFGLVFGVWNGQLGLLSTAFYTGVGHTAWALGLVWITLSCAWGFNRPLNNFLSYSVFLPFSRLTYCTYLIHPIIISIVTFHVKGPMNLQHPILFTLFLGAHDKVVENSFPKADN</sequence>
<feature type="domain" description="Nose resistant-to-fluoxetine protein N-terminal" evidence="3">
    <location>
        <begin position="221"/>
        <end position="345"/>
    </location>
</feature>
<evidence type="ECO:0000259" key="3">
    <source>
        <dbReference type="SMART" id="SM00703"/>
    </source>
</evidence>
<evidence type="ECO:0000313" key="4">
    <source>
        <dbReference type="EMBL" id="CAD7087739.1"/>
    </source>
</evidence>
<dbReference type="PANTHER" id="PTHR11161:SF69">
    <property type="entry name" value="NOSE RESISTANT TO FLUOXETINE PROTEIN 6-LIKE PROTEIN"/>
    <property type="match status" value="1"/>
</dbReference>
<dbReference type="InterPro" id="IPR006621">
    <property type="entry name" value="Nose-resist-to-fluoxetine_N"/>
</dbReference>
<feature type="transmembrane region" description="Helical" evidence="2">
    <location>
        <begin position="652"/>
        <end position="672"/>
    </location>
</feature>
<organism evidence="4 5">
    <name type="scientific">Hermetia illucens</name>
    <name type="common">Black soldier fly</name>
    <dbReference type="NCBI Taxonomy" id="343691"/>
    <lineage>
        <taxon>Eukaryota</taxon>
        <taxon>Metazoa</taxon>
        <taxon>Ecdysozoa</taxon>
        <taxon>Arthropoda</taxon>
        <taxon>Hexapoda</taxon>
        <taxon>Insecta</taxon>
        <taxon>Pterygota</taxon>
        <taxon>Neoptera</taxon>
        <taxon>Endopterygota</taxon>
        <taxon>Diptera</taxon>
        <taxon>Brachycera</taxon>
        <taxon>Stratiomyomorpha</taxon>
        <taxon>Stratiomyidae</taxon>
        <taxon>Hermetiinae</taxon>
        <taxon>Hermetia</taxon>
    </lineage>
</organism>
<feature type="transmembrane region" description="Helical" evidence="2">
    <location>
        <begin position="784"/>
        <end position="807"/>
    </location>
</feature>
<feature type="transmembrane region" description="Helical" evidence="2">
    <location>
        <begin position="828"/>
        <end position="845"/>
    </location>
</feature>
<feature type="transmembrane region" description="Helical" evidence="2">
    <location>
        <begin position="499"/>
        <end position="518"/>
    </location>
</feature>
<feature type="transmembrane region" description="Helical" evidence="2">
    <location>
        <begin position="364"/>
        <end position="385"/>
    </location>
</feature>
<dbReference type="SMART" id="SM00703">
    <property type="entry name" value="NRF"/>
    <property type="match status" value="1"/>
</dbReference>
<keyword evidence="5" id="KW-1185">Reference proteome</keyword>
<dbReference type="Pfam" id="PF20146">
    <property type="entry name" value="NRF"/>
    <property type="match status" value="1"/>
</dbReference>
<dbReference type="GO" id="GO:0016747">
    <property type="term" value="F:acyltransferase activity, transferring groups other than amino-acyl groups"/>
    <property type="evidence" value="ECO:0007669"/>
    <property type="project" value="InterPro"/>
</dbReference>
<evidence type="ECO:0000256" key="2">
    <source>
        <dbReference type="SAM" id="Phobius"/>
    </source>
</evidence>
<name>A0A7R8UVA4_HERIL</name>
<feature type="transmembrane region" description="Helical" evidence="2">
    <location>
        <begin position="12"/>
        <end position="34"/>
    </location>
</feature>
<feature type="transmembrane region" description="Helical" evidence="2">
    <location>
        <begin position="726"/>
        <end position="743"/>
    </location>
</feature>
<keyword evidence="2" id="KW-1133">Transmembrane helix</keyword>
<evidence type="ECO:0000256" key="1">
    <source>
        <dbReference type="SAM" id="MobiDB-lite"/>
    </source>
</evidence>
<dbReference type="AlphaFoldDB" id="A0A7R8UVA4"/>
<dbReference type="EMBL" id="LR899012">
    <property type="protein sequence ID" value="CAD7087739.1"/>
    <property type="molecule type" value="Genomic_DNA"/>
</dbReference>
<feature type="transmembrane region" description="Helical" evidence="2">
    <location>
        <begin position="538"/>
        <end position="562"/>
    </location>
</feature>
<dbReference type="InterPro" id="IPR002656">
    <property type="entry name" value="Acyl_transf_3_dom"/>
</dbReference>
<keyword evidence="2" id="KW-0472">Membrane</keyword>
<keyword evidence="2" id="KW-0812">Transmembrane</keyword>
<feature type="region of interest" description="Disordered" evidence="1">
    <location>
        <begin position="424"/>
        <end position="458"/>
    </location>
</feature>
<proteinExistence type="predicted"/>
<dbReference type="Pfam" id="PF01757">
    <property type="entry name" value="Acyl_transf_3"/>
    <property type="match status" value="1"/>
</dbReference>
<evidence type="ECO:0000313" key="5">
    <source>
        <dbReference type="Proteomes" id="UP000594454"/>
    </source>
</evidence>
<feature type="transmembrane region" description="Helical" evidence="2">
    <location>
        <begin position="750"/>
        <end position="772"/>
    </location>
</feature>
<dbReference type="Proteomes" id="UP000594454">
    <property type="component" value="Chromosome 4"/>
</dbReference>
<feature type="transmembrane region" description="Helical" evidence="2">
    <location>
        <begin position="684"/>
        <end position="706"/>
    </location>
</feature>